<dbReference type="PROSITE" id="PS00636">
    <property type="entry name" value="DNAJ_1"/>
    <property type="match status" value="1"/>
</dbReference>
<proteinExistence type="predicted"/>
<dbReference type="KEGG" id="mamp:MAMA39_02480"/>
<dbReference type="PANTHER" id="PTHR44360">
    <property type="entry name" value="DNAJ HOMOLOG SUBFAMILY B MEMBER 9"/>
    <property type="match status" value="1"/>
</dbReference>
<dbReference type="GO" id="GO:0051087">
    <property type="term" value="F:protein-folding chaperone binding"/>
    <property type="evidence" value="ECO:0007669"/>
    <property type="project" value="TreeGrafter"/>
</dbReference>
<protein>
    <recommendedName>
        <fullName evidence="2">J domain-containing protein</fullName>
    </recommendedName>
</protein>
<dbReference type="CDD" id="cd06257">
    <property type="entry name" value="DnaJ"/>
    <property type="match status" value="1"/>
</dbReference>
<evidence type="ECO:0000313" key="4">
    <source>
        <dbReference type="Proteomes" id="UP000261764"/>
    </source>
</evidence>
<dbReference type="InterPro" id="IPR001623">
    <property type="entry name" value="DnaJ_domain"/>
</dbReference>
<dbReference type="Pfam" id="PF00226">
    <property type="entry name" value="DnaJ"/>
    <property type="match status" value="1"/>
</dbReference>
<accession>A0A292IIJ4</accession>
<evidence type="ECO:0000256" key="1">
    <source>
        <dbReference type="ARBA" id="ARBA00023186"/>
    </source>
</evidence>
<dbReference type="Gene3D" id="1.10.287.110">
    <property type="entry name" value="DnaJ domain"/>
    <property type="match status" value="1"/>
</dbReference>
<dbReference type="SMART" id="SM00271">
    <property type="entry name" value="DnaJ"/>
    <property type="match status" value="1"/>
</dbReference>
<dbReference type="InterPro" id="IPR051948">
    <property type="entry name" value="Hsp70_co-chaperone_J-domain"/>
</dbReference>
<evidence type="ECO:0000259" key="2">
    <source>
        <dbReference type="PROSITE" id="PS50076"/>
    </source>
</evidence>
<dbReference type="EMBL" id="HG937516">
    <property type="protein sequence ID" value="CDN40372.1"/>
    <property type="molecule type" value="Genomic_DNA"/>
</dbReference>
<dbReference type="GO" id="GO:0051787">
    <property type="term" value="F:misfolded protein binding"/>
    <property type="evidence" value="ECO:0007669"/>
    <property type="project" value="TreeGrafter"/>
</dbReference>
<dbReference type="PROSITE" id="PS50076">
    <property type="entry name" value="DNAJ_2"/>
    <property type="match status" value="1"/>
</dbReference>
<dbReference type="PRINTS" id="PR00625">
    <property type="entry name" value="JDOMAIN"/>
</dbReference>
<sequence length="326" mass="38769">MTLYDLLEISSNASSKEIKNAYKRMAKKYHPDVNKNGHDMFVRINNAYSILSDPVQKVKYDMMVNISNAATFEIFTNQNPHSNYQSQSDLWHESFMKNNTPTKQWNFDSNYDYDSSSCENYNNYYQNLTIDGLGAFLDKDISQAFYEIYKDFKISLNLQRVLLSRHETRTNYVNASNLVEFLKIKYDYNAWIETKRFFDIEAILELTPEEIKKSSNIRMPLKIKVINEDRRHEIWHEELRNYAFTIPSNTQNGEITEFFNKGNKALGWQGDLVITMRVVPKINKRLKIYTNILNTDKTHLWFFVPNNQVENPNNRIFDYKTYEYKD</sequence>
<gene>
    <name evidence="3" type="ORF">MAMA39_02480</name>
</gene>
<dbReference type="InterPro" id="IPR018253">
    <property type="entry name" value="DnaJ_domain_CS"/>
</dbReference>
<name>A0A292IIJ4_9MOLU</name>
<dbReference type="InterPro" id="IPR036869">
    <property type="entry name" value="J_dom_sf"/>
</dbReference>
<dbReference type="PANTHER" id="PTHR44360:SF1">
    <property type="entry name" value="DNAJ HOMOLOG SUBFAMILY B MEMBER 9"/>
    <property type="match status" value="1"/>
</dbReference>
<keyword evidence="1" id="KW-0143">Chaperone</keyword>
<dbReference type="SUPFAM" id="SSF46565">
    <property type="entry name" value="Chaperone J-domain"/>
    <property type="match status" value="1"/>
</dbReference>
<dbReference type="Proteomes" id="UP000261764">
    <property type="component" value="Chromosome I"/>
</dbReference>
<reference evidence="3 4" key="1">
    <citation type="journal article" date="2015" name="Clin. Infect. Dis.">
        <title>Genomic Investigations unmask Mycoplasma amphoriforme, a new respiratory pathogen.</title>
        <authorList>
            <person name="Gillespie S.H."/>
            <person name="Ling C.L."/>
            <person name="Oravcova K."/>
            <person name="Pinheiro M."/>
            <person name="Wells L."/>
            <person name="Bryant J.M."/>
            <person name="McHugh T.D."/>
            <person name="Bebear C."/>
            <person name="Webster D."/>
            <person name="Harris S.R."/>
            <person name="Seth-Smith H.M."/>
            <person name="Thomson N.R."/>
        </authorList>
    </citation>
    <scope>NUCLEOTIDE SEQUENCE [LARGE SCALE GENOMIC DNA]</scope>
    <source>
        <strain evidence="3 4">A39</strain>
    </source>
</reference>
<organism evidence="3 4">
    <name type="scientific">Mycoplasma amphoriforme A39</name>
    <dbReference type="NCBI Taxonomy" id="572419"/>
    <lineage>
        <taxon>Bacteria</taxon>
        <taxon>Bacillati</taxon>
        <taxon>Mycoplasmatota</taxon>
        <taxon>Mollicutes</taxon>
        <taxon>Mycoplasmataceae</taxon>
        <taxon>Mycoplasma</taxon>
    </lineage>
</organism>
<dbReference type="RefSeq" id="WP_343251716.1">
    <property type="nucleotide sequence ID" value="NZ_HG937516.1"/>
</dbReference>
<keyword evidence="4" id="KW-1185">Reference proteome</keyword>
<evidence type="ECO:0000313" key="3">
    <source>
        <dbReference type="EMBL" id="CDN40372.1"/>
    </source>
</evidence>
<dbReference type="AlphaFoldDB" id="A0A292IIJ4"/>
<feature type="domain" description="J" evidence="2">
    <location>
        <begin position="2"/>
        <end position="64"/>
    </location>
</feature>